<dbReference type="Pfam" id="PF00378">
    <property type="entry name" value="ECH_1"/>
    <property type="match status" value="1"/>
</dbReference>
<evidence type="ECO:0000313" key="3">
    <source>
        <dbReference type="EMBL" id="AFK63777.1"/>
    </source>
</evidence>
<keyword evidence="3" id="KW-0413">Isomerase</keyword>
<evidence type="ECO:0000313" key="4">
    <source>
        <dbReference type="Proteomes" id="UP000005267"/>
    </source>
</evidence>
<dbReference type="InterPro" id="IPR018376">
    <property type="entry name" value="Enoyl-CoA_hyd/isom_CS"/>
</dbReference>
<dbReference type="GO" id="GO:0006635">
    <property type="term" value="P:fatty acid beta-oxidation"/>
    <property type="evidence" value="ECO:0007669"/>
    <property type="project" value="TreeGrafter"/>
</dbReference>
<dbReference type="SUPFAM" id="SSF52096">
    <property type="entry name" value="ClpP/crotonase"/>
    <property type="match status" value="1"/>
</dbReference>
<dbReference type="STRING" id="1036672.TKWG_20025"/>
<dbReference type="PANTHER" id="PTHR11941">
    <property type="entry name" value="ENOYL-COA HYDRATASE-RELATED"/>
    <property type="match status" value="1"/>
</dbReference>
<evidence type="ECO:0000256" key="1">
    <source>
        <dbReference type="ARBA" id="ARBA00005254"/>
    </source>
</evidence>
<sequence>MLDTQNVVGVTVYGAVTVLTIQRGFRRNAMDQALIDELKAQLLKLDRDPSVGAIVLQGENNGFCSGSDLKFISQLSLEDMARFERETGDMARLFAFVKKPVIAAVEGFAIGGGFILAISCDVVVAAEKSRWSLPEVPHGWLTPWGLNALIERVGRVRARNLCFCLDELSGKDMLGMGATDYTAPDGQVLDKALELATRLAALPRAAVASTKRFFANQMMPHAEVMDFEANHFFVENCAHPDATSTLNKHRTRQNAD</sequence>
<evidence type="ECO:0000256" key="2">
    <source>
        <dbReference type="RuleBase" id="RU003707"/>
    </source>
</evidence>
<reference evidence="3 4" key="1">
    <citation type="journal article" date="2011" name="J. Bacteriol.">
        <title>Whole-genome shotgun sequencing of the sulfur-oxidizing chemoautotroph Tetrathiobacter kashmirensis.</title>
        <authorList>
            <person name="Ghosh W."/>
            <person name="George A."/>
            <person name="Agarwal A."/>
            <person name="Raj P."/>
            <person name="Alam M."/>
            <person name="Pyne P."/>
            <person name="Das Gupta S.K."/>
        </authorList>
    </citation>
    <scope>NUCLEOTIDE SEQUENCE [LARGE SCALE GENOMIC DNA]</scope>
    <source>
        <strain evidence="3 4">WT001</strain>
    </source>
</reference>
<dbReference type="InterPro" id="IPR001753">
    <property type="entry name" value="Enoyl-CoA_hydra/iso"/>
</dbReference>
<name>I3UFI9_ADVKW</name>
<dbReference type="GO" id="GO:0016853">
    <property type="term" value="F:isomerase activity"/>
    <property type="evidence" value="ECO:0007669"/>
    <property type="project" value="UniProtKB-KW"/>
</dbReference>
<gene>
    <name evidence="3" type="ordered locus">TKWG_20025</name>
</gene>
<dbReference type="EMBL" id="CP003555">
    <property type="protein sequence ID" value="AFK63777.1"/>
    <property type="molecule type" value="Genomic_DNA"/>
</dbReference>
<reference evidence="4" key="2">
    <citation type="journal article" date="2013" name="PLoS ONE">
        <title>Genome implosion elicits host-confinement in Alcaligenaceae: evidence from the comparative genomics of Tetrathiobacter kashmirensis, a pathogen in the making.</title>
        <authorList>
            <person name="Ghosh W."/>
            <person name="Alam M."/>
            <person name="Roy C."/>
            <person name="Pyne P."/>
            <person name="George A."/>
            <person name="Chakraborty R."/>
            <person name="Majumder S."/>
            <person name="Agarwal A."/>
            <person name="Chakraborty S."/>
            <person name="Majumdar S."/>
            <person name="Gupta S.K."/>
        </authorList>
    </citation>
    <scope>NUCLEOTIDE SEQUENCE [LARGE SCALE GENOMIC DNA]</scope>
    <source>
        <strain evidence="4">WT001</strain>
    </source>
</reference>
<dbReference type="Proteomes" id="UP000005267">
    <property type="component" value="Chromosome"/>
</dbReference>
<dbReference type="PROSITE" id="PS00166">
    <property type="entry name" value="ENOYL_COA_HYDRATASE"/>
    <property type="match status" value="1"/>
</dbReference>
<dbReference type="InterPro" id="IPR029045">
    <property type="entry name" value="ClpP/crotonase-like_dom_sf"/>
</dbReference>
<accession>I3UFI9</accession>
<dbReference type="Gene3D" id="3.90.226.10">
    <property type="entry name" value="2-enoyl-CoA Hydratase, Chain A, domain 1"/>
    <property type="match status" value="1"/>
</dbReference>
<proteinExistence type="inferred from homology"/>
<comment type="similarity">
    <text evidence="1 2">Belongs to the enoyl-CoA hydratase/isomerase family.</text>
</comment>
<dbReference type="AlphaFoldDB" id="I3UFI9"/>
<keyword evidence="4" id="KW-1185">Reference proteome</keyword>
<dbReference type="KEGG" id="aka:TKWG_20025"/>
<protein>
    <submittedName>
        <fullName evidence="3">Enoyl-CoA hydratase/isomerase</fullName>
    </submittedName>
</protein>
<organism evidence="3 4">
    <name type="scientific">Advenella kashmirensis (strain DSM 17095 / LMG 22695 / WT001)</name>
    <name type="common">Tetrathiobacter kashmirensis</name>
    <dbReference type="NCBI Taxonomy" id="1036672"/>
    <lineage>
        <taxon>Bacteria</taxon>
        <taxon>Pseudomonadati</taxon>
        <taxon>Pseudomonadota</taxon>
        <taxon>Betaproteobacteria</taxon>
        <taxon>Burkholderiales</taxon>
        <taxon>Alcaligenaceae</taxon>
    </lineage>
</organism>
<dbReference type="RefSeq" id="WP_014751868.1">
    <property type="nucleotide sequence ID" value="NC_017964.1"/>
</dbReference>
<dbReference type="HOGENOM" id="CLU_009834_7_4_4"/>
<dbReference type="PANTHER" id="PTHR11941:SF54">
    <property type="entry name" value="ENOYL-COA HYDRATASE, MITOCHONDRIAL"/>
    <property type="match status" value="1"/>
</dbReference>
<dbReference type="CDD" id="cd06558">
    <property type="entry name" value="crotonase-like"/>
    <property type="match status" value="1"/>
</dbReference>
<dbReference type="OrthoDB" id="9807606at2"/>